<sequence>MVDDADPARIHTLSDLKRELDLLRRAEGRQEGKHQLSLDDTVKRLREHRREVPRSTLGNYLSGRTLAPQSVFDDILRALGVDTAAQGTWADAWERLDDARREPTSTDEQEPAPVAGQEPAPTAPVPASRRLKWIMTLGTVALLAGGVVTTIIAISTPTPPVNPATPADSPKPGECTYELGYTQVAVRPTPSFNNDLGRQMMTDTGQLVIGSCQPIRGEPGTGGPNDPNCGVGSIPVDTWIQVRSPHQGWVFKPCLTPRS</sequence>
<keyword evidence="6" id="KW-1185">Reference proteome</keyword>
<proteinExistence type="predicted"/>
<accession>A0A2N3Y112</accession>
<protein>
    <recommendedName>
        <fullName evidence="3">HTH cro/C1-type domain-containing protein</fullName>
    </recommendedName>
</protein>
<evidence type="ECO:0000313" key="6">
    <source>
        <dbReference type="Proteomes" id="UP000233786"/>
    </source>
</evidence>
<keyword evidence="2" id="KW-1133">Transmembrane helix</keyword>
<dbReference type="AlphaFoldDB" id="A0A2N3Y112"/>
<organism evidence="4 6">
    <name type="scientific">Saccharopolyspora spinosa</name>
    <dbReference type="NCBI Taxonomy" id="60894"/>
    <lineage>
        <taxon>Bacteria</taxon>
        <taxon>Bacillati</taxon>
        <taxon>Actinomycetota</taxon>
        <taxon>Actinomycetes</taxon>
        <taxon>Pseudonocardiales</taxon>
        <taxon>Pseudonocardiaceae</taxon>
        <taxon>Saccharopolyspora</taxon>
    </lineage>
</organism>
<comment type="caution">
    <text evidence="4">The sequence shown here is derived from an EMBL/GenBank/DDBJ whole genome shotgun (WGS) entry which is preliminary data.</text>
</comment>
<feature type="region of interest" description="Disordered" evidence="1">
    <location>
        <begin position="100"/>
        <end position="125"/>
    </location>
</feature>
<dbReference type="InterPro" id="IPR001387">
    <property type="entry name" value="Cro/C1-type_HTH"/>
</dbReference>
<dbReference type="EMBL" id="PJNB01000001">
    <property type="protein sequence ID" value="PKW16618.1"/>
    <property type="molecule type" value="Genomic_DNA"/>
</dbReference>
<dbReference type="PROSITE" id="PS50943">
    <property type="entry name" value="HTH_CROC1"/>
    <property type="match status" value="1"/>
</dbReference>
<evidence type="ECO:0000313" key="5">
    <source>
        <dbReference type="EMBL" id="PKW16695.1"/>
    </source>
</evidence>
<evidence type="ECO:0000256" key="2">
    <source>
        <dbReference type="SAM" id="Phobius"/>
    </source>
</evidence>
<gene>
    <name evidence="4" type="ORF">A8926_4467</name>
    <name evidence="5" type="ORF">A8926_4560</name>
</gene>
<reference evidence="4 6" key="1">
    <citation type="submission" date="2017-12" db="EMBL/GenBank/DDBJ databases">
        <title>Sequencing the genomes of 1000 Actinobacteria strains.</title>
        <authorList>
            <person name="Klenk H.-P."/>
        </authorList>
    </citation>
    <scope>NUCLEOTIDE SEQUENCE [LARGE SCALE GENOMIC DNA]</scope>
    <source>
        <strain evidence="6">ATCC 49460 / DSM 44228 / JCM 9375 / NBRC 15153 / NRRL 18395 / A83543.1</strain>
        <strain evidence="4">DSM 44228</strain>
    </source>
</reference>
<dbReference type="OrthoDB" id="7064944at2"/>
<feature type="domain" description="HTH cro/C1-type" evidence="3">
    <location>
        <begin position="52"/>
        <end position="86"/>
    </location>
</feature>
<keyword evidence="2" id="KW-0812">Transmembrane</keyword>
<evidence type="ECO:0000259" key="3">
    <source>
        <dbReference type="PROSITE" id="PS50943"/>
    </source>
</evidence>
<dbReference type="EMBL" id="PJNB01000001">
    <property type="protein sequence ID" value="PKW16695.1"/>
    <property type="molecule type" value="Genomic_DNA"/>
</dbReference>
<evidence type="ECO:0000256" key="1">
    <source>
        <dbReference type="SAM" id="MobiDB-lite"/>
    </source>
</evidence>
<dbReference type="STRING" id="994479.GCA_000194155_04712"/>
<keyword evidence="2" id="KW-0472">Membrane</keyword>
<dbReference type="RefSeq" id="WP_010309819.1">
    <property type="nucleotide sequence ID" value="NZ_CP061007.1"/>
</dbReference>
<feature type="transmembrane region" description="Helical" evidence="2">
    <location>
        <begin position="133"/>
        <end position="154"/>
    </location>
</feature>
<name>A0A2N3Y112_SACSN</name>
<dbReference type="CDD" id="cd00093">
    <property type="entry name" value="HTH_XRE"/>
    <property type="match status" value="1"/>
</dbReference>
<dbReference type="Proteomes" id="UP000233786">
    <property type="component" value="Unassembled WGS sequence"/>
</dbReference>
<evidence type="ECO:0000313" key="4">
    <source>
        <dbReference type="EMBL" id="PKW16618.1"/>
    </source>
</evidence>